<dbReference type="PROSITE" id="PS50931">
    <property type="entry name" value="HTH_LYSR"/>
    <property type="match status" value="1"/>
</dbReference>
<dbReference type="Pfam" id="PF00126">
    <property type="entry name" value="HTH_1"/>
    <property type="match status" value="1"/>
</dbReference>
<dbReference type="PANTHER" id="PTHR30126">
    <property type="entry name" value="HTH-TYPE TRANSCRIPTIONAL REGULATOR"/>
    <property type="match status" value="1"/>
</dbReference>
<proteinExistence type="inferred from homology"/>
<evidence type="ECO:0000313" key="6">
    <source>
        <dbReference type="EMBL" id="MFD1517837.1"/>
    </source>
</evidence>
<feature type="domain" description="HTH lysR-type" evidence="5">
    <location>
        <begin position="9"/>
        <end position="65"/>
    </location>
</feature>
<protein>
    <submittedName>
        <fullName evidence="6">LysR family transcriptional regulator</fullName>
    </submittedName>
</protein>
<dbReference type="RefSeq" id="WP_344719757.1">
    <property type="nucleotide sequence ID" value="NZ_BAAAUS010000006.1"/>
</dbReference>
<organism evidence="6 7">
    <name type="scientific">Pseudonocardia yunnanensis</name>
    <dbReference type="NCBI Taxonomy" id="58107"/>
    <lineage>
        <taxon>Bacteria</taxon>
        <taxon>Bacillati</taxon>
        <taxon>Actinomycetota</taxon>
        <taxon>Actinomycetes</taxon>
        <taxon>Pseudonocardiales</taxon>
        <taxon>Pseudonocardiaceae</taxon>
        <taxon>Pseudonocardia</taxon>
    </lineage>
</organism>
<reference evidence="7" key="1">
    <citation type="journal article" date="2019" name="Int. J. Syst. Evol. Microbiol.">
        <title>The Global Catalogue of Microorganisms (GCM) 10K type strain sequencing project: providing services to taxonomists for standard genome sequencing and annotation.</title>
        <authorList>
            <consortium name="The Broad Institute Genomics Platform"/>
            <consortium name="The Broad Institute Genome Sequencing Center for Infectious Disease"/>
            <person name="Wu L."/>
            <person name="Ma J."/>
        </authorList>
    </citation>
    <scope>NUCLEOTIDE SEQUENCE [LARGE SCALE GENOMIC DNA]</scope>
    <source>
        <strain evidence="7">CCM 7043</strain>
    </source>
</reference>
<dbReference type="Gene3D" id="3.40.190.10">
    <property type="entry name" value="Periplasmic binding protein-like II"/>
    <property type="match status" value="2"/>
</dbReference>
<comment type="caution">
    <text evidence="6">The sequence shown here is derived from an EMBL/GenBank/DDBJ whole genome shotgun (WGS) entry which is preliminary data.</text>
</comment>
<keyword evidence="3" id="KW-0238">DNA-binding</keyword>
<dbReference type="InterPro" id="IPR036388">
    <property type="entry name" value="WH-like_DNA-bd_sf"/>
</dbReference>
<dbReference type="EMBL" id="JBHUCO010000012">
    <property type="protein sequence ID" value="MFD1517837.1"/>
    <property type="molecule type" value="Genomic_DNA"/>
</dbReference>
<name>A0ABW4ESC1_9PSEU</name>
<dbReference type="InterPro" id="IPR005119">
    <property type="entry name" value="LysR_subst-bd"/>
</dbReference>
<evidence type="ECO:0000256" key="3">
    <source>
        <dbReference type="ARBA" id="ARBA00023125"/>
    </source>
</evidence>
<evidence type="ECO:0000256" key="1">
    <source>
        <dbReference type="ARBA" id="ARBA00009437"/>
    </source>
</evidence>
<dbReference type="PANTHER" id="PTHR30126:SF39">
    <property type="entry name" value="HTH-TYPE TRANSCRIPTIONAL REGULATOR CYSL"/>
    <property type="match status" value="1"/>
</dbReference>
<dbReference type="Pfam" id="PF03466">
    <property type="entry name" value="LysR_substrate"/>
    <property type="match status" value="1"/>
</dbReference>
<sequence>MPLPSRVSDLTSFDLLLSVAKLGSIGRAAAAHQLSQPAVSARLRQLEHQVGARLLERGARGARLTTVGELVAGWAQQAVDRAADLEEGIAALRRDRHTHLRVAASLTVAEYLLPAWLIALRSVDPDTMTALSSGNSAEVAAQILAGEAEIGFVEGPKLPGGVQAREVARDELAVVVAPSHKWARRRRVRAAELVRTPLVSREPGSGTRQAWEQAVREQLDTDMATPILEVSSTTAIKAAVMGGIGPAVLSVRTVTSELAAGTLVRLAVPGLDLTRRMHAIWPTGNTLQGPAGDLLAIALRSAVA</sequence>
<evidence type="ECO:0000313" key="7">
    <source>
        <dbReference type="Proteomes" id="UP001597114"/>
    </source>
</evidence>
<gene>
    <name evidence="6" type="ORF">ACFSJD_10080</name>
</gene>
<dbReference type="InterPro" id="IPR036390">
    <property type="entry name" value="WH_DNA-bd_sf"/>
</dbReference>
<keyword evidence="2" id="KW-0805">Transcription regulation</keyword>
<dbReference type="InterPro" id="IPR000847">
    <property type="entry name" value="LysR_HTH_N"/>
</dbReference>
<evidence type="ECO:0000256" key="2">
    <source>
        <dbReference type="ARBA" id="ARBA00023015"/>
    </source>
</evidence>
<dbReference type="PRINTS" id="PR00039">
    <property type="entry name" value="HTHLYSR"/>
</dbReference>
<dbReference type="SUPFAM" id="SSF46785">
    <property type="entry name" value="Winged helix' DNA-binding domain"/>
    <property type="match status" value="1"/>
</dbReference>
<keyword evidence="7" id="KW-1185">Reference proteome</keyword>
<evidence type="ECO:0000256" key="4">
    <source>
        <dbReference type="ARBA" id="ARBA00023163"/>
    </source>
</evidence>
<comment type="similarity">
    <text evidence="1">Belongs to the LysR transcriptional regulatory family.</text>
</comment>
<keyword evidence="4" id="KW-0804">Transcription</keyword>
<dbReference type="SUPFAM" id="SSF53850">
    <property type="entry name" value="Periplasmic binding protein-like II"/>
    <property type="match status" value="1"/>
</dbReference>
<dbReference type="Proteomes" id="UP001597114">
    <property type="component" value="Unassembled WGS sequence"/>
</dbReference>
<evidence type="ECO:0000259" key="5">
    <source>
        <dbReference type="PROSITE" id="PS50931"/>
    </source>
</evidence>
<accession>A0ABW4ESC1</accession>
<dbReference type="Gene3D" id="1.10.10.10">
    <property type="entry name" value="Winged helix-like DNA-binding domain superfamily/Winged helix DNA-binding domain"/>
    <property type="match status" value="1"/>
</dbReference>